<keyword evidence="2" id="KW-1185">Reference proteome</keyword>
<reference evidence="2" key="1">
    <citation type="journal article" date="2019" name="Int. J. Syst. Evol. Microbiol.">
        <title>The Global Catalogue of Microorganisms (GCM) 10K type strain sequencing project: providing services to taxonomists for standard genome sequencing and annotation.</title>
        <authorList>
            <consortium name="The Broad Institute Genomics Platform"/>
            <consortium name="The Broad Institute Genome Sequencing Center for Infectious Disease"/>
            <person name="Wu L."/>
            <person name="Ma J."/>
        </authorList>
    </citation>
    <scope>NUCLEOTIDE SEQUENCE [LARGE SCALE GENOMIC DNA]</scope>
    <source>
        <strain evidence="2">JCM 17555</strain>
    </source>
</reference>
<evidence type="ECO:0000313" key="1">
    <source>
        <dbReference type="EMBL" id="GAA3955302.1"/>
    </source>
</evidence>
<sequence length="61" mass="7087">MRAAISLRRLLYPTCINPMMLRIRLNIIRIIMTLLPGSRTHQLRRLRLITPSTMSVGTAHF</sequence>
<dbReference type="Proteomes" id="UP001501337">
    <property type="component" value="Unassembled WGS sequence"/>
</dbReference>
<comment type="caution">
    <text evidence="1">The sequence shown here is derived from an EMBL/GenBank/DDBJ whole genome shotgun (WGS) entry which is preliminary data.</text>
</comment>
<accession>A0ABP7NX80</accession>
<name>A0ABP7NX80_9GAMM</name>
<dbReference type="EMBL" id="BAABBO010000007">
    <property type="protein sequence ID" value="GAA3955302.1"/>
    <property type="molecule type" value="Genomic_DNA"/>
</dbReference>
<evidence type="ECO:0000313" key="2">
    <source>
        <dbReference type="Proteomes" id="UP001501337"/>
    </source>
</evidence>
<gene>
    <name evidence="1" type="ORF">GCM10022278_12360</name>
</gene>
<proteinExistence type="predicted"/>
<protein>
    <submittedName>
        <fullName evidence="1">Uncharacterized protein</fullName>
    </submittedName>
</protein>
<organism evidence="1 2">
    <name type="scientific">Allohahella marinimesophila</name>
    <dbReference type="NCBI Taxonomy" id="1054972"/>
    <lineage>
        <taxon>Bacteria</taxon>
        <taxon>Pseudomonadati</taxon>
        <taxon>Pseudomonadota</taxon>
        <taxon>Gammaproteobacteria</taxon>
        <taxon>Oceanospirillales</taxon>
        <taxon>Hahellaceae</taxon>
        <taxon>Allohahella</taxon>
    </lineage>
</organism>